<dbReference type="STRING" id="180088.A0A1J8QGQ9"/>
<gene>
    <name evidence="2" type="ORF">AZE42_02149</name>
</gene>
<feature type="compositionally biased region" description="Polar residues" evidence="1">
    <location>
        <begin position="196"/>
        <end position="214"/>
    </location>
</feature>
<dbReference type="EMBL" id="LVVM01001169">
    <property type="protein sequence ID" value="OJA19131.1"/>
    <property type="molecule type" value="Genomic_DNA"/>
</dbReference>
<feature type="region of interest" description="Disordered" evidence="1">
    <location>
        <begin position="196"/>
        <end position="251"/>
    </location>
</feature>
<feature type="region of interest" description="Disordered" evidence="1">
    <location>
        <begin position="109"/>
        <end position="145"/>
    </location>
</feature>
<evidence type="ECO:0000313" key="2">
    <source>
        <dbReference type="EMBL" id="OJA19131.1"/>
    </source>
</evidence>
<comment type="caution">
    <text evidence="2">The sequence shown here is derived from an EMBL/GenBank/DDBJ whole genome shotgun (WGS) entry which is preliminary data.</text>
</comment>
<reference evidence="2 3" key="1">
    <citation type="submission" date="2016-03" db="EMBL/GenBank/DDBJ databases">
        <title>Comparative genomics of the ectomycorrhizal sister species Rhizopogon vinicolor and Rhizopogon vesiculosus (Basidiomycota: Boletales) reveals a divergence of the mating type B locus.</title>
        <authorList>
            <person name="Mujic A.B."/>
            <person name="Kuo A."/>
            <person name="Tritt A."/>
            <person name="Lipzen A."/>
            <person name="Chen C."/>
            <person name="Johnson J."/>
            <person name="Sharma A."/>
            <person name="Barry K."/>
            <person name="Grigoriev I.V."/>
            <person name="Spatafora J.W."/>
        </authorList>
    </citation>
    <scope>NUCLEOTIDE SEQUENCE [LARGE SCALE GENOMIC DNA]</scope>
    <source>
        <strain evidence="2 3">AM-OR11-056</strain>
    </source>
</reference>
<feature type="region of interest" description="Disordered" evidence="1">
    <location>
        <begin position="1"/>
        <end position="44"/>
    </location>
</feature>
<feature type="compositionally biased region" description="Polar residues" evidence="1">
    <location>
        <begin position="122"/>
        <end position="139"/>
    </location>
</feature>
<protein>
    <submittedName>
        <fullName evidence="2">Uncharacterized protein</fullName>
    </submittedName>
</protein>
<proteinExistence type="predicted"/>
<accession>A0A1J8QGQ9</accession>
<organism evidence="2 3">
    <name type="scientific">Rhizopogon vesiculosus</name>
    <dbReference type="NCBI Taxonomy" id="180088"/>
    <lineage>
        <taxon>Eukaryota</taxon>
        <taxon>Fungi</taxon>
        <taxon>Dikarya</taxon>
        <taxon>Basidiomycota</taxon>
        <taxon>Agaricomycotina</taxon>
        <taxon>Agaricomycetes</taxon>
        <taxon>Agaricomycetidae</taxon>
        <taxon>Boletales</taxon>
        <taxon>Suillineae</taxon>
        <taxon>Rhizopogonaceae</taxon>
        <taxon>Rhizopogon</taxon>
    </lineage>
</organism>
<keyword evidence="3" id="KW-1185">Reference proteome</keyword>
<dbReference type="Proteomes" id="UP000183567">
    <property type="component" value="Unassembled WGS sequence"/>
</dbReference>
<name>A0A1J8QGQ9_9AGAM</name>
<evidence type="ECO:0000313" key="3">
    <source>
        <dbReference type="Proteomes" id="UP000183567"/>
    </source>
</evidence>
<dbReference type="AlphaFoldDB" id="A0A1J8QGQ9"/>
<evidence type="ECO:0000256" key="1">
    <source>
        <dbReference type="SAM" id="MobiDB-lite"/>
    </source>
</evidence>
<dbReference type="OrthoDB" id="2756873at2759"/>
<sequence length="360" mass="39386">MSPRRSARALKPTSSRTNEAPLGIRHGTTRTTKNPNLASCPGKLDTDEATLRKLSRAELQKLAKVRPALLVVDASDIDLKQENKVKANMKSESIIAELVKLCKVVPVHQDDQSEKPLRKKSITSLHDQSEVATSWSPQRATEETPAASFSIQIMGATVDAGLDHSLTQDGCQKSALATENTAPIIACGNAADITTENSEGTLQGPSAVLESQTGHPPPEDDTSDSGSDLSYASKHDRYKSPVSSRAGTPPLEEPMMLERAVNIMNQIAADDQRILSQIAALRERAAMLQEQAKKVRDVVRAEQGRRVRLEAYFTYWREMAPEWPKGWLYGEGEEGQHQTEQNLVTTSSYVLRLSVTSSSS</sequence>